<dbReference type="InterPro" id="IPR016562">
    <property type="entry name" value="Proteasome_assmbl_chp_2_euk"/>
</dbReference>
<dbReference type="Gene3D" id="3.40.50.10900">
    <property type="entry name" value="PAC-like subunit"/>
    <property type="match status" value="1"/>
</dbReference>
<keyword evidence="2 4" id="KW-0143">Chaperone</keyword>
<evidence type="ECO:0000256" key="2">
    <source>
        <dbReference type="ARBA" id="ARBA00023186"/>
    </source>
</evidence>
<comment type="similarity">
    <text evidence="3 4">Belongs to the PSMG2 family.</text>
</comment>
<gene>
    <name evidence="5" type="primary">psmg2</name>
    <name evidence="5" type="ORF">CM83_37064</name>
</gene>
<keyword evidence="5" id="KW-0647">Proteasome</keyword>
<dbReference type="Pfam" id="PF09754">
    <property type="entry name" value="PAC2"/>
    <property type="match status" value="1"/>
</dbReference>
<dbReference type="PANTHER" id="PTHR12970">
    <property type="entry name" value="PROTEASOME ASSEMBLY CHAPERONE 2"/>
    <property type="match status" value="1"/>
</dbReference>
<organism evidence="5">
    <name type="scientific">Lygus hesperus</name>
    <name type="common">Western plant bug</name>
    <dbReference type="NCBI Taxonomy" id="30085"/>
    <lineage>
        <taxon>Eukaryota</taxon>
        <taxon>Metazoa</taxon>
        <taxon>Ecdysozoa</taxon>
        <taxon>Arthropoda</taxon>
        <taxon>Hexapoda</taxon>
        <taxon>Insecta</taxon>
        <taxon>Pterygota</taxon>
        <taxon>Neoptera</taxon>
        <taxon>Paraneoptera</taxon>
        <taxon>Hemiptera</taxon>
        <taxon>Heteroptera</taxon>
        <taxon>Panheteroptera</taxon>
        <taxon>Cimicomorpha</taxon>
        <taxon>Miridae</taxon>
        <taxon>Mirini</taxon>
        <taxon>Lygus</taxon>
    </lineage>
</organism>
<dbReference type="GO" id="GO:0005634">
    <property type="term" value="C:nucleus"/>
    <property type="evidence" value="ECO:0007669"/>
    <property type="project" value="TreeGrafter"/>
</dbReference>
<dbReference type="GO" id="GO:0043248">
    <property type="term" value="P:proteasome assembly"/>
    <property type="evidence" value="ECO:0007669"/>
    <property type="project" value="TreeGrafter"/>
</dbReference>
<protein>
    <recommendedName>
        <fullName evidence="1 4">Proteasome assembly chaperone 2</fullName>
    </recommendedName>
</protein>
<comment type="subunit">
    <text evidence="4">Forms a heterodimer with PSMG1.</text>
</comment>
<proteinExistence type="inferred from homology"/>
<dbReference type="PANTHER" id="PTHR12970:SF1">
    <property type="entry name" value="PROTEASOME ASSEMBLY CHAPERONE 2"/>
    <property type="match status" value="1"/>
</dbReference>
<dbReference type="EMBL" id="GBHO01024863">
    <property type="protein sequence ID" value="JAG18741.1"/>
    <property type="molecule type" value="Transcribed_RNA"/>
</dbReference>
<accession>A0A0A9XGG2</accession>
<evidence type="ECO:0000313" key="5">
    <source>
        <dbReference type="EMBL" id="JAG18741.1"/>
    </source>
</evidence>
<dbReference type="GO" id="GO:0000502">
    <property type="term" value="C:proteasome complex"/>
    <property type="evidence" value="ECO:0007669"/>
    <property type="project" value="UniProtKB-KW"/>
</dbReference>
<sequence length="245" mass="26999">MITKIGALNCENLTAIVACPSIGNVGQLSTDLLVSNLDAEYVGMAWHPGLLPLAGGDPYHNSSTKICTSNDFYLSRAQNLLFVQLRAPVLQKLASDFTSKLVEVLSGLGVKKVVILSGMFSHGRDDTEIRAGSFRYVLNSFAENEANSLALSWVRLTGNEPENGSSCPKLRGTGFTRTLLNVCTQKSIPCVALLYFCSEGDNLQDSLQFTLKINEWLNILPNINKIEKPISWEYLFGNERPKDMY</sequence>
<name>A0A0A9XGG2_LYGHE</name>
<evidence type="ECO:0000256" key="3">
    <source>
        <dbReference type="ARBA" id="ARBA00025745"/>
    </source>
</evidence>
<dbReference type="AlphaFoldDB" id="A0A0A9XGG2"/>
<evidence type="ECO:0000256" key="4">
    <source>
        <dbReference type="PIRNR" id="PIRNR010044"/>
    </source>
</evidence>
<reference evidence="5" key="2">
    <citation type="submission" date="2014-07" db="EMBL/GenBank/DDBJ databases">
        <authorList>
            <person name="Hull J."/>
        </authorList>
    </citation>
    <scope>NUCLEOTIDE SEQUENCE</scope>
</reference>
<dbReference type="SUPFAM" id="SSF159659">
    <property type="entry name" value="Cgl1923-like"/>
    <property type="match status" value="1"/>
</dbReference>
<dbReference type="GO" id="GO:0005829">
    <property type="term" value="C:cytosol"/>
    <property type="evidence" value="ECO:0007669"/>
    <property type="project" value="TreeGrafter"/>
</dbReference>
<reference evidence="5" key="1">
    <citation type="journal article" date="2014" name="PLoS ONE">
        <title>Transcriptome-Based Identification of ABC Transporters in the Western Tarnished Plant Bug Lygus hesperus.</title>
        <authorList>
            <person name="Hull J.J."/>
            <person name="Chaney K."/>
            <person name="Geib S.M."/>
            <person name="Fabrick J.A."/>
            <person name="Brent C.S."/>
            <person name="Walsh D."/>
            <person name="Lavine L.C."/>
        </authorList>
    </citation>
    <scope>NUCLEOTIDE SEQUENCE</scope>
</reference>
<dbReference type="PIRSF" id="PIRSF010044">
    <property type="entry name" value="UCP010044"/>
    <property type="match status" value="1"/>
</dbReference>
<comment type="function">
    <text evidence="4">Chaperone protein which promotes assembly of the 20S proteasome as part of a heterodimer with PSMG1.</text>
</comment>
<dbReference type="InterPro" id="IPR038389">
    <property type="entry name" value="PSMG2_sf"/>
</dbReference>
<evidence type="ECO:0000256" key="1">
    <source>
        <dbReference type="ARBA" id="ARBA00019186"/>
    </source>
</evidence>
<dbReference type="InterPro" id="IPR019151">
    <property type="entry name" value="Proteasome_assmbl_chaperone_2"/>
</dbReference>